<evidence type="ECO:0000256" key="1">
    <source>
        <dbReference type="ARBA" id="ARBA00022553"/>
    </source>
</evidence>
<protein>
    <submittedName>
        <fullName evidence="8">DNA-binding response regulator, NarL/FixJ family, contains REC and HTH domains</fullName>
    </submittedName>
</protein>
<dbReference type="PROSITE" id="PS50110">
    <property type="entry name" value="RESPONSE_REGULATORY"/>
    <property type="match status" value="1"/>
</dbReference>
<dbReference type="GO" id="GO:0000160">
    <property type="term" value="P:phosphorelay signal transduction system"/>
    <property type="evidence" value="ECO:0007669"/>
    <property type="project" value="InterPro"/>
</dbReference>
<evidence type="ECO:0000256" key="5">
    <source>
        <dbReference type="PROSITE-ProRule" id="PRU00169"/>
    </source>
</evidence>
<keyword evidence="3 8" id="KW-0238">DNA-binding</keyword>
<reference evidence="9" key="1">
    <citation type="submission" date="2016-10" db="EMBL/GenBank/DDBJ databases">
        <authorList>
            <person name="Varghese N."/>
            <person name="Submissions S."/>
        </authorList>
    </citation>
    <scope>NUCLEOTIDE SEQUENCE [LARGE SCALE GENOMIC DNA]</scope>
    <source>
        <strain evidence="9">DSM 527</strain>
    </source>
</reference>
<feature type="domain" description="Response regulatory" evidence="7">
    <location>
        <begin position="7"/>
        <end position="123"/>
    </location>
</feature>
<dbReference type="STRING" id="104663.SAMN04488121_103222"/>
<dbReference type="InterPro" id="IPR001789">
    <property type="entry name" value="Sig_transdc_resp-reg_receiver"/>
</dbReference>
<evidence type="ECO:0000256" key="3">
    <source>
        <dbReference type="ARBA" id="ARBA00023125"/>
    </source>
</evidence>
<name>A0A1G7QWL6_CHIFI</name>
<sequence>MSDNKTTLAIVDDHPIVQEGLQKLLVNAADITIVGCFTTGTDFIHFLKKNPVNVVLLDISLPDVSGIDLCREIKKLSPDTSVLALSNHSERSMVLQMLQNGATGYLLKNISGEELIACINEALNGQLTFSHAVKEIMSRPSLNELKDIPKLTKREKEILQLIADGMTTADIAGTLHLSPLTVETHRKSLLQKFEVKNVAAMIRVAIEQKLIP</sequence>
<evidence type="ECO:0000313" key="9">
    <source>
        <dbReference type="Proteomes" id="UP000199045"/>
    </source>
</evidence>
<gene>
    <name evidence="8" type="ORF">SAMN04488121_103222</name>
</gene>
<dbReference type="SUPFAM" id="SSF46894">
    <property type="entry name" value="C-terminal effector domain of the bipartite response regulators"/>
    <property type="match status" value="1"/>
</dbReference>
<dbReference type="PANTHER" id="PTHR43214:SF41">
    <property type="entry name" value="NITRATE_NITRITE RESPONSE REGULATOR PROTEIN NARP"/>
    <property type="match status" value="1"/>
</dbReference>
<evidence type="ECO:0000256" key="4">
    <source>
        <dbReference type="ARBA" id="ARBA00023163"/>
    </source>
</evidence>
<dbReference type="InterPro" id="IPR039420">
    <property type="entry name" value="WalR-like"/>
</dbReference>
<dbReference type="PANTHER" id="PTHR43214">
    <property type="entry name" value="TWO-COMPONENT RESPONSE REGULATOR"/>
    <property type="match status" value="1"/>
</dbReference>
<keyword evidence="2" id="KW-0805">Transcription regulation</keyword>
<dbReference type="Pfam" id="PF00072">
    <property type="entry name" value="Response_reg"/>
    <property type="match status" value="1"/>
</dbReference>
<dbReference type="InterPro" id="IPR016032">
    <property type="entry name" value="Sig_transdc_resp-reg_C-effctor"/>
</dbReference>
<evidence type="ECO:0000256" key="2">
    <source>
        <dbReference type="ARBA" id="ARBA00023015"/>
    </source>
</evidence>
<dbReference type="GO" id="GO:0003677">
    <property type="term" value="F:DNA binding"/>
    <property type="evidence" value="ECO:0007669"/>
    <property type="project" value="UniProtKB-KW"/>
</dbReference>
<proteinExistence type="predicted"/>
<dbReference type="CDD" id="cd06170">
    <property type="entry name" value="LuxR_C_like"/>
    <property type="match status" value="1"/>
</dbReference>
<dbReference type="SMART" id="SM00421">
    <property type="entry name" value="HTH_LUXR"/>
    <property type="match status" value="1"/>
</dbReference>
<dbReference type="PROSITE" id="PS00622">
    <property type="entry name" value="HTH_LUXR_1"/>
    <property type="match status" value="1"/>
</dbReference>
<dbReference type="Pfam" id="PF00196">
    <property type="entry name" value="GerE"/>
    <property type="match status" value="1"/>
</dbReference>
<accession>A0A1G7QWL6</accession>
<feature type="domain" description="HTH luxR-type" evidence="6">
    <location>
        <begin position="144"/>
        <end position="209"/>
    </location>
</feature>
<evidence type="ECO:0000259" key="6">
    <source>
        <dbReference type="PROSITE" id="PS50043"/>
    </source>
</evidence>
<feature type="modified residue" description="4-aspartylphosphate" evidence="5">
    <location>
        <position position="58"/>
    </location>
</feature>
<keyword evidence="4" id="KW-0804">Transcription</keyword>
<dbReference type="Proteomes" id="UP000199045">
    <property type="component" value="Unassembled WGS sequence"/>
</dbReference>
<dbReference type="InterPro" id="IPR058245">
    <property type="entry name" value="NreC/VraR/RcsB-like_REC"/>
</dbReference>
<dbReference type="RefSeq" id="WP_089832593.1">
    <property type="nucleotide sequence ID" value="NZ_FNBN01000003.1"/>
</dbReference>
<keyword evidence="1 5" id="KW-0597">Phosphoprotein</keyword>
<dbReference type="EMBL" id="FNBN01000003">
    <property type="protein sequence ID" value="SDG02918.1"/>
    <property type="molecule type" value="Genomic_DNA"/>
</dbReference>
<dbReference type="InterPro" id="IPR000792">
    <property type="entry name" value="Tscrpt_reg_LuxR_C"/>
</dbReference>
<dbReference type="GO" id="GO:0006355">
    <property type="term" value="P:regulation of DNA-templated transcription"/>
    <property type="evidence" value="ECO:0007669"/>
    <property type="project" value="InterPro"/>
</dbReference>
<dbReference type="InterPro" id="IPR011006">
    <property type="entry name" value="CheY-like_superfamily"/>
</dbReference>
<organism evidence="8 9">
    <name type="scientific">Chitinophaga filiformis</name>
    <name type="common">Myxococcus filiformis</name>
    <name type="synonym">Flexibacter filiformis</name>
    <dbReference type="NCBI Taxonomy" id="104663"/>
    <lineage>
        <taxon>Bacteria</taxon>
        <taxon>Pseudomonadati</taxon>
        <taxon>Bacteroidota</taxon>
        <taxon>Chitinophagia</taxon>
        <taxon>Chitinophagales</taxon>
        <taxon>Chitinophagaceae</taxon>
        <taxon>Chitinophaga</taxon>
    </lineage>
</organism>
<evidence type="ECO:0000313" key="8">
    <source>
        <dbReference type="EMBL" id="SDG02918.1"/>
    </source>
</evidence>
<dbReference type="OrthoDB" id="9797341at2"/>
<dbReference type="Gene3D" id="3.40.50.2300">
    <property type="match status" value="1"/>
</dbReference>
<dbReference type="CDD" id="cd17535">
    <property type="entry name" value="REC_NarL-like"/>
    <property type="match status" value="1"/>
</dbReference>
<dbReference type="SUPFAM" id="SSF52172">
    <property type="entry name" value="CheY-like"/>
    <property type="match status" value="1"/>
</dbReference>
<dbReference type="AlphaFoldDB" id="A0A1G7QWL6"/>
<dbReference type="PRINTS" id="PR00038">
    <property type="entry name" value="HTHLUXR"/>
</dbReference>
<dbReference type="SMART" id="SM00448">
    <property type="entry name" value="REC"/>
    <property type="match status" value="1"/>
</dbReference>
<dbReference type="PROSITE" id="PS50043">
    <property type="entry name" value="HTH_LUXR_2"/>
    <property type="match status" value="1"/>
</dbReference>
<evidence type="ECO:0000259" key="7">
    <source>
        <dbReference type="PROSITE" id="PS50110"/>
    </source>
</evidence>